<dbReference type="UniPathway" id="UPA00084">
    <property type="reaction ID" value="UER00503"/>
</dbReference>
<dbReference type="OrthoDB" id="9796672at2"/>
<keyword evidence="11" id="KW-0443">Lipid metabolism</keyword>
<evidence type="ECO:0000256" key="10">
    <source>
        <dbReference type="ARBA" id="ARBA00022989"/>
    </source>
</evidence>
<keyword evidence="20" id="KW-1185">Reference proteome</keyword>
<evidence type="ECO:0000256" key="11">
    <source>
        <dbReference type="ARBA" id="ARBA00023098"/>
    </source>
</evidence>
<keyword evidence="12 18" id="KW-0472">Membrane</keyword>
<evidence type="ECO:0000256" key="12">
    <source>
        <dbReference type="ARBA" id="ARBA00023136"/>
    </source>
</evidence>
<comment type="caution">
    <text evidence="19">The sequence shown here is derived from an EMBL/GenBank/DDBJ whole genome shotgun (WGS) entry which is preliminary data.</text>
</comment>
<evidence type="ECO:0000256" key="16">
    <source>
        <dbReference type="ARBA" id="ARBA00048586"/>
    </source>
</evidence>
<dbReference type="PANTHER" id="PTHR14269:SF62">
    <property type="entry name" value="CDP-DIACYLGLYCEROL--GLYCEROL-3-PHOSPHATE 3-PHOSPHATIDYLTRANSFERASE 1, CHLOROPLASTIC"/>
    <property type="match status" value="1"/>
</dbReference>
<dbReference type="GO" id="GO:0008444">
    <property type="term" value="F:CDP-diacylglycerol-glycerol-3-phosphate 3-phosphatidyltransferase activity"/>
    <property type="evidence" value="ECO:0007669"/>
    <property type="project" value="UniProtKB-EC"/>
</dbReference>
<dbReference type="STRING" id="908809.ABG79_01649"/>
<feature type="transmembrane region" description="Helical" evidence="18">
    <location>
        <begin position="7"/>
        <end position="23"/>
    </location>
</feature>
<dbReference type="InterPro" id="IPR050324">
    <property type="entry name" value="CDP-alcohol_PTase-I"/>
</dbReference>
<evidence type="ECO:0000256" key="8">
    <source>
        <dbReference type="ARBA" id="ARBA00022679"/>
    </source>
</evidence>
<comment type="function">
    <text evidence="1">This protein catalyzes the committed step to the synthesis of the acidic phospholipids.</text>
</comment>
<comment type="subcellular location">
    <subcellularLocation>
        <location evidence="2">Membrane</location>
        <topology evidence="2">Multi-pass membrane protein</topology>
    </subcellularLocation>
</comment>
<evidence type="ECO:0000256" key="1">
    <source>
        <dbReference type="ARBA" id="ARBA00003973"/>
    </source>
</evidence>
<dbReference type="InterPro" id="IPR048254">
    <property type="entry name" value="CDP_ALCOHOL_P_TRANSF_CS"/>
</dbReference>
<sequence>MNIPNALTLIRFLLVPFYLYIYFSGFSNSFVYAMLIFFVAGVTDVLDGFIARRFNMITKWGTLLDPLADKIMLLTVLFSLSYTNIIPHWVFFIVFIKEALMIIGGFTLFKKHETVIAAKYYGKAATVLFYLAIGTLIYSKTYGIYLLYCAIFLAFFALYNYLVHYMHIKKQVD</sequence>
<accession>A0A0R3K2C5</accession>
<keyword evidence="8 17" id="KW-0808">Transferase</keyword>
<keyword evidence="14" id="KW-1208">Phospholipid metabolism</keyword>
<comment type="similarity">
    <text evidence="4 17">Belongs to the CDP-alcohol phosphatidyltransferase class-I family.</text>
</comment>
<keyword evidence="9 18" id="KW-0812">Transmembrane</keyword>
<feature type="transmembrane region" description="Helical" evidence="18">
    <location>
        <begin position="144"/>
        <end position="163"/>
    </location>
</feature>
<evidence type="ECO:0000313" key="20">
    <source>
        <dbReference type="Proteomes" id="UP000052015"/>
    </source>
</evidence>
<evidence type="ECO:0000256" key="7">
    <source>
        <dbReference type="ARBA" id="ARBA00022516"/>
    </source>
</evidence>
<evidence type="ECO:0000313" key="19">
    <source>
        <dbReference type="EMBL" id="KRQ86447.1"/>
    </source>
</evidence>
<reference evidence="19 20" key="1">
    <citation type="submission" date="2015-09" db="EMBL/GenBank/DDBJ databases">
        <title>Draft genome sequence of a Caloramator mitchellensis, a moderate thermophile from the Great Artesian Basin of Australia.</title>
        <authorList>
            <person name="Patel B.K."/>
        </authorList>
    </citation>
    <scope>NUCLEOTIDE SEQUENCE [LARGE SCALE GENOMIC DNA]</scope>
    <source>
        <strain evidence="19 20">VF08</strain>
    </source>
</reference>
<feature type="transmembrane region" description="Helical" evidence="18">
    <location>
        <begin position="29"/>
        <end position="51"/>
    </location>
</feature>
<dbReference type="InterPro" id="IPR043130">
    <property type="entry name" value="CDP-OH_PTrfase_TM_dom"/>
</dbReference>
<evidence type="ECO:0000256" key="9">
    <source>
        <dbReference type="ARBA" id="ARBA00022692"/>
    </source>
</evidence>
<dbReference type="PROSITE" id="PS00379">
    <property type="entry name" value="CDP_ALCOHOL_P_TRANSF"/>
    <property type="match status" value="1"/>
</dbReference>
<dbReference type="Gene3D" id="1.20.120.1760">
    <property type="match status" value="1"/>
</dbReference>
<evidence type="ECO:0000256" key="4">
    <source>
        <dbReference type="ARBA" id="ARBA00010441"/>
    </source>
</evidence>
<dbReference type="Proteomes" id="UP000052015">
    <property type="component" value="Unassembled WGS sequence"/>
</dbReference>
<evidence type="ECO:0000256" key="18">
    <source>
        <dbReference type="SAM" id="Phobius"/>
    </source>
</evidence>
<dbReference type="AlphaFoldDB" id="A0A0R3K2C5"/>
<evidence type="ECO:0000256" key="13">
    <source>
        <dbReference type="ARBA" id="ARBA00023209"/>
    </source>
</evidence>
<gene>
    <name evidence="19" type="primary">pgsA_3</name>
    <name evidence="19" type="ORF">ABG79_01649</name>
</gene>
<dbReference type="EMBL" id="LKHP01000009">
    <property type="protein sequence ID" value="KRQ86447.1"/>
    <property type="molecule type" value="Genomic_DNA"/>
</dbReference>
<name>A0A0R3K2C5_CALMK</name>
<keyword evidence="13" id="KW-0594">Phospholipid biosynthesis</keyword>
<dbReference type="InterPro" id="IPR004570">
    <property type="entry name" value="Phosphatidylglycerol_P_synth"/>
</dbReference>
<organism evidence="19 20">
    <name type="scientific">Caloramator mitchellensis</name>
    <dbReference type="NCBI Taxonomy" id="908809"/>
    <lineage>
        <taxon>Bacteria</taxon>
        <taxon>Bacillati</taxon>
        <taxon>Bacillota</taxon>
        <taxon>Clostridia</taxon>
        <taxon>Eubacteriales</taxon>
        <taxon>Clostridiaceae</taxon>
        <taxon>Caloramator</taxon>
    </lineage>
</organism>
<dbReference type="GO" id="GO:0016020">
    <property type="term" value="C:membrane"/>
    <property type="evidence" value="ECO:0007669"/>
    <property type="project" value="UniProtKB-SubCell"/>
</dbReference>
<keyword evidence="10 18" id="KW-1133">Transmembrane helix</keyword>
<proteinExistence type="inferred from homology"/>
<comment type="pathway">
    <text evidence="3">Phospholipid metabolism; phosphatidylglycerol biosynthesis; phosphatidylglycerol from CDP-diacylglycerol: step 1/2.</text>
</comment>
<dbReference type="RefSeq" id="WP_057978983.1">
    <property type="nucleotide sequence ID" value="NZ_LKHP01000009.1"/>
</dbReference>
<dbReference type="PATRIC" id="fig|908809.3.peg.1654"/>
<feature type="transmembrane region" description="Helical" evidence="18">
    <location>
        <begin position="120"/>
        <end position="138"/>
    </location>
</feature>
<evidence type="ECO:0000256" key="17">
    <source>
        <dbReference type="RuleBase" id="RU003750"/>
    </source>
</evidence>
<dbReference type="GO" id="GO:0006655">
    <property type="term" value="P:phosphatidylglycerol biosynthetic process"/>
    <property type="evidence" value="ECO:0007669"/>
    <property type="project" value="UniProtKB-UniPathway"/>
</dbReference>
<evidence type="ECO:0000256" key="3">
    <source>
        <dbReference type="ARBA" id="ARBA00005042"/>
    </source>
</evidence>
<dbReference type="InterPro" id="IPR000462">
    <property type="entry name" value="CDP-OH_P_trans"/>
</dbReference>
<evidence type="ECO:0000256" key="6">
    <source>
        <dbReference type="ARBA" id="ARBA00014944"/>
    </source>
</evidence>
<evidence type="ECO:0000256" key="15">
    <source>
        <dbReference type="ARBA" id="ARBA00033018"/>
    </source>
</evidence>
<dbReference type="PIRSF" id="PIRSF000847">
    <property type="entry name" value="Phos_ph_gly_syn"/>
    <property type="match status" value="1"/>
</dbReference>
<evidence type="ECO:0000256" key="5">
    <source>
        <dbReference type="ARBA" id="ARBA00013170"/>
    </source>
</evidence>
<protein>
    <recommendedName>
        <fullName evidence="6">CDP-diacylglycerol--glycerol-3-phosphate 3-phosphatidyltransferase</fullName>
        <ecNumber evidence="5">2.7.8.5</ecNumber>
    </recommendedName>
    <alternativeName>
        <fullName evidence="15">Phosphatidylglycerophosphate synthase</fullName>
    </alternativeName>
</protein>
<keyword evidence="7" id="KW-0444">Lipid biosynthesis</keyword>
<comment type="catalytic activity">
    <reaction evidence="16">
        <text>a CDP-1,2-diacyl-sn-glycerol + sn-glycerol 3-phosphate = a 1,2-diacyl-sn-glycero-3-phospho-(1'-sn-glycero-3'-phosphate) + CMP + H(+)</text>
        <dbReference type="Rhea" id="RHEA:12593"/>
        <dbReference type="ChEBI" id="CHEBI:15378"/>
        <dbReference type="ChEBI" id="CHEBI:57597"/>
        <dbReference type="ChEBI" id="CHEBI:58332"/>
        <dbReference type="ChEBI" id="CHEBI:60110"/>
        <dbReference type="ChEBI" id="CHEBI:60377"/>
        <dbReference type="EC" id="2.7.8.5"/>
    </reaction>
</comment>
<evidence type="ECO:0000256" key="14">
    <source>
        <dbReference type="ARBA" id="ARBA00023264"/>
    </source>
</evidence>
<evidence type="ECO:0000256" key="2">
    <source>
        <dbReference type="ARBA" id="ARBA00004141"/>
    </source>
</evidence>
<dbReference type="Pfam" id="PF01066">
    <property type="entry name" value="CDP-OH_P_transf"/>
    <property type="match status" value="1"/>
</dbReference>
<dbReference type="EC" id="2.7.8.5" evidence="5"/>
<dbReference type="PANTHER" id="PTHR14269">
    <property type="entry name" value="CDP-DIACYLGLYCEROL--GLYCEROL-3-PHOSPHATE 3-PHOSPHATIDYLTRANSFERASE-RELATED"/>
    <property type="match status" value="1"/>
</dbReference>